<dbReference type="PANTHER" id="PTHR43646">
    <property type="entry name" value="GLYCOSYLTRANSFERASE"/>
    <property type="match status" value="1"/>
</dbReference>
<keyword evidence="3" id="KW-0328">Glycosyltransferase</keyword>
<dbReference type="Pfam" id="PF00535">
    <property type="entry name" value="Glycos_transf_2"/>
    <property type="match status" value="1"/>
</dbReference>
<dbReference type="NCBIfam" id="TIGR04283">
    <property type="entry name" value="glyco_like_mftF"/>
    <property type="match status" value="1"/>
</dbReference>
<evidence type="ECO:0000256" key="6">
    <source>
        <dbReference type="SAM" id="MobiDB-lite"/>
    </source>
</evidence>
<feature type="region of interest" description="Disordered" evidence="6">
    <location>
        <begin position="32"/>
        <end position="76"/>
    </location>
</feature>
<comment type="subcellular location">
    <subcellularLocation>
        <location evidence="1">Cell membrane</location>
    </subcellularLocation>
</comment>
<dbReference type="Gene3D" id="3.90.550.10">
    <property type="entry name" value="Spore Coat Polysaccharide Biosynthesis Protein SpsA, Chain A"/>
    <property type="match status" value="1"/>
</dbReference>
<name>A0AAW1Q3N5_9CHLO</name>
<accession>A0AAW1Q3N5</accession>
<organism evidence="8 9">
    <name type="scientific">Symbiochloris irregularis</name>
    <dbReference type="NCBI Taxonomy" id="706552"/>
    <lineage>
        <taxon>Eukaryota</taxon>
        <taxon>Viridiplantae</taxon>
        <taxon>Chlorophyta</taxon>
        <taxon>core chlorophytes</taxon>
        <taxon>Trebouxiophyceae</taxon>
        <taxon>Trebouxiales</taxon>
        <taxon>Trebouxiaceae</taxon>
        <taxon>Symbiochloris</taxon>
    </lineage>
</organism>
<dbReference type="InterPro" id="IPR001173">
    <property type="entry name" value="Glyco_trans_2-like"/>
</dbReference>
<evidence type="ECO:0000256" key="2">
    <source>
        <dbReference type="ARBA" id="ARBA00022475"/>
    </source>
</evidence>
<dbReference type="InterPro" id="IPR029044">
    <property type="entry name" value="Nucleotide-diphossugar_trans"/>
</dbReference>
<protein>
    <recommendedName>
        <fullName evidence="7">Glycosyltransferase 2-like domain-containing protein</fullName>
    </recommendedName>
</protein>
<evidence type="ECO:0000256" key="3">
    <source>
        <dbReference type="ARBA" id="ARBA00022676"/>
    </source>
</evidence>
<evidence type="ECO:0000313" key="9">
    <source>
        <dbReference type="Proteomes" id="UP001465755"/>
    </source>
</evidence>
<dbReference type="SUPFAM" id="SSF53448">
    <property type="entry name" value="Nucleotide-diphospho-sugar transferases"/>
    <property type="match status" value="1"/>
</dbReference>
<evidence type="ECO:0000259" key="7">
    <source>
        <dbReference type="Pfam" id="PF00535"/>
    </source>
</evidence>
<dbReference type="Proteomes" id="UP001465755">
    <property type="component" value="Unassembled WGS sequence"/>
</dbReference>
<evidence type="ECO:0000256" key="5">
    <source>
        <dbReference type="ARBA" id="ARBA00023136"/>
    </source>
</evidence>
<evidence type="ECO:0000256" key="1">
    <source>
        <dbReference type="ARBA" id="ARBA00004236"/>
    </source>
</evidence>
<evidence type="ECO:0000313" key="8">
    <source>
        <dbReference type="EMBL" id="KAK9814992.1"/>
    </source>
</evidence>
<dbReference type="AlphaFoldDB" id="A0AAW1Q3N5"/>
<dbReference type="CDD" id="cd02522">
    <property type="entry name" value="GT_2_like_a"/>
    <property type="match status" value="1"/>
</dbReference>
<feature type="compositionally biased region" description="Gly residues" evidence="6">
    <location>
        <begin position="56"/>
        <end position="67"/>
    </location>
</feature>
<dbReference type="GO" id="GO:0016757">
    <property type="term" value="F:glycosyltransferase activity"/>
    <property type="evidence" value="ECO:0007669"/>
    <property type="project" value="UniProtKB-KW"/>
</dbReference>
<proteinExistence type="predicted"/>
<sequence length="387" mass="42581">MRIAWTGERCRAVCSRQRLLFKRTIYHTSQPCCRPADHRERRAGRTAGHKSAASGLRGGAESGGGSGPPDQRRGYTSFGDDGRGDVYCRLAQIALLLGAGVLVVWLVDENEALPFQSQPGVSLDKATVSIIVPTWNEEAVLPGLLQNLSQLCPPALEILVADGGSSDRTVQIAEAAGFKVVPSPKGRAAQMNFAAASAKGDILCFVHADSHLPERAVAVVRKTLGWRRTVLGGFRTNIRTGEGRLLRFMTLHHFIKSHYCPAVVRPLDYLRGLRCLFGDQTLFCTAAAFHGVGGYSRELPIMEDADLCLRLHLAGAPSQRPSSCKRRRGRIVQIWAPPAETSGRRLAAWGNLHATFVHFRIALAWYWGASPEQLVQLYNRLYTDKYR</sequence>
<dbReference type="PANTHER" id="PTHR43646:SF2">
    <property type="entry name" value="GLYCOSYLTRANSFERASE 2-LIKE DOMAIN-CONTAINING PROTEIN"/>
    <property type="match status" value="1"/>
</dbReference>
<dbReference type="EMBL" id="JALJOQ010000001">
    <property type="protein sequence ID" value="KAK9814992.1"/>
    <property type="molecule type" value="Genomic_DNA"/>
</dbReference>
<keyword evidence="5" id="KW-0472">Membrane</keyword>
<dbReference type="InterPro" id="IPR026461">
    <property type="entry name" value="Trfase_2_rSAM/seldom_assoc"/>
</dbReference>
<dbReference type="GO" id="GO:0005886">
    <property type="term" value="C:plasma membrane"/>
    <property type="evidence" value="ECO:0007669"/>
    <property type="project" value="UniProtKB-SubCell"/>
</dbReference>
<comment type="caution">
    <text evidence="8">The sequence shown here is derived from an EMBL/GenBank/DDBJ whole genome shotgun (WGS) entry which is preliminary data.</text>
</comment>
<gene>
    <name evidence="8" type="ORF">WJX73_004193</name>
</gene>
<keyword evidence="4" id="KW-0808">Transferase</keyword>
<reference evidence="8 9" key="1">
    <citation type="journal article" date="2024" name="Nat. Commun.">
        <title>Phylogenomics reveals the evolutionary origins of lichenization in chlorophyte algae.</title>
        <authorList>
            <person name="Puginier C."/>
            <person name="Libourel C."/>
            <person name="Otte J."/>
            <person name="Skaloud P."/>
            <person name="Haon M."/>
            <person name="Grisel S."/>
            <person name="Petersen M."/>
            <person name="Berrin J.G."/>
            <person name="Delaux P.M."/>
            <person name="Dal Grande F."/>
            <person name="Keller J."/>
        </authorList>
    </citation>
    <scope>NUCLEOTIDE SEQUENCE [LARGE SCALE GENOMIC DNA]</scope>
    <source>
        <strain evidence="8 9">SAG 2036</strain>
    </source>
</reference>
<feature type="domain" description="Glycosyltransferase 2-like" evidence="7">
    <location>
        <begin position="129"/>
        <end position="240"/>
    </location>
</feature>
<evidence type="ECO:0000256" key="4">
    <source>
        <dbReference type="ARBA" id="ARBA00022679"/>
    </source>
</evidence>
<keyword evidence="2" id="KW-1003">Cell membrane</keyword>
<keyword evidence="9" id="KW-1185">Reference proteome</keyword>